<protein>
    <submittedName>
        <fullName evidence="3">TadE-like protein</fullName>
    </submittedName>
</protein>
<keyword evidence="1" id="KW-1133">Transmembrane helix</keyword>
<reference evidence="3 4" key="1">
    <citation type="submission" date="2019-02" db="EMBL/GenBank/DDBJ databases">
        <title>Deep-cultivation of Planctomycetes and their phenomic and genomic characterization uncovers novel biology.</title>
        <authorList>
            <person name="Wiegand S."/>
            <person name="Jogler M."/>
            <person name="Boedeker C."/>
            <person name="Pinto D."/>
            <person name="Vollmers J."/>
            <person name="Rivas-Marin E."/>
            <person name="Kohn T."/>
            <person name="Peeters S.H."/>
            <person name="Heuer A."/>
            <person name="Rast P."/>
            <person name="Oberbeckmann S."/>
            <person name="Bunk B."/>
            <person name="Jeske O."/>
            <person name="Meyerdierks A."/>
            <person name="Storesund J.E."/>
            <person name="Kallscheuer N."/>
            <person name="Luecker S."/>
            <person name="Lage O.M."/>
            <person name="Pohl T."/>
            <person name="Merkel B.J."/>
            <person name="Hornburger P."/>
            <person name="Mueller R.-W."/>
            <person name="Bruemmer F."/>
            <person name="Labrenz M."/>
            <person name="Spormann A.M."/>
            <person name="Op Den Camp H."/>
            <person name="Overmann J."/>
            <person name="Amann R."/>
            <person name="Jetten M.S.M."/>
            <person name="Mascher T."/>
            <person name="Medema M.H."/>
            <person name="Devos D.P."/>
            <person name="Kaster A.-K."/>
            <person name="Ovreas L."/>
            <person name="Rohde M."/>
            <person name="Galperin M.Y."/>
            <person name="Jogler C."/>
        </authorList>
    </citation>
    <scope>NUCLEOTIDE SEQUENCE [LARGE SCALE GENOMIC DNA]</scope>
    <source>
        <strain evidence="3 4">Q31b</strain>
    </source>
</reference>
<proteinExistence type="predicted"/>
<feature type="transmembrane region" description="Helical" evidence="1">
    <location>
        <begin position="21"/>
        <end position="42"/>
    </location>
</feature>
<evidence type="ECO:0000256" key="1">
    <source>
        <dbReference type="SAM" id="Phobius"/>
    </source>
</evidence>
<dbReference type="Pfam" id="PF07811">
    <property type="entry name" value="TadE"/>
    <property type="match status" value="1"/>
</dbReference>
<dbReference type="InterPro" id="IPR012495">
    <property type="entry name" value="TadE-like_dom"/>
</dbReference>
<dbReference type="RefSeq" id="WP_146601331.1">
    <property type="nucleotide sequence ID" value="NZ_SJPY01000006.1"/>
</dbReference>
<keyword evidence="4" id="KW-1185">Reference proteome</keyword>
<accession>A0A5C6DUH1</accession>
<dbReference type="OrthoDB" id="267534at2"/>
<evidence type="ECO:0000259" key="2">
    <source>
        <dbReference type="Pfam" id="PF07811"/>
    </source>
</evidence>
<dbReference type="AlphaFoldDB" id="A0A5C6DUH1"/>
<sequence>MFTPQKAIRRYPSRDRTGRRGVATVELAICLPIMVALTVGTMDLCSMLFIKESVTLAAYEGARQGVGRGFTNATARARVLEFLDERNIQYSSADVVQIDAPGFDNAETLDNVRLTVTVPLAGNLNVPSKWFGDMSVNATVTMRKEYKNLDEDN</sequence>
<name>A0A5C6DUH1_9BACT</name>
<comment type="caution">
    <text evidence="3">The sequence shown here is derived from an EMBL/GenBank/DDBJ whole genome shotgun (WGS) entry which is preliminary data.</text>
</comment>
<keyword evidence="1" id="KW-0812">Transmembrane</keyword>
<organism evidence="3 4">
    <name type="scientific">Novipirellula aureliae</name>
    <dbReference type="NCBI Taxonomy" id="2527966"/>
    <lineage>
        <taxon>Bacteria</taxon>
        <taxon>Pseudomonadati</taxon>
        <taxon>Planctomycetota</taxon>
        <taxon>Planctomycetia</taxon>
        <taxon>Pirellulales</taxon>
        <taxon>Pirellulaceae</taxon>
        <taxon>Novipirellula</taxon>
    </lineage>
</organism>
<gene>
    <name evidence="3" type="ORF">Q31b_41530</name>
</gene>
<feature type="domain" description="TadE-like" evidence="2">
    <location>
        <begin position="21"/>
        <end position="63"/>
    </location>
</feature>
<evidence type="ECO:0000313" key="4">
    <source>
        <dbReference type="Proteomes" id="UP000315471"/>
    </source>
</evidence>
<keyword evidence="1" id="KW-0472">Membrane</keyword>
<dbReference type="EMBL" id="SJPY01000006">
    <property type="protein sequence ID" value="TWU39071.1"/>
    <property type="molecule type" value="Genomic_DNA"/>
</dbReference>
<dbReference type="Proteomes" id="UP000315471">
    <property type="component" value="Unassembled WGS sequence"/>
</dbReference>
<evidence type="ECO:0000313" key="3">
    <source>
        <dbReference type="EMBL" id="TWU39071.1"/>
    </source>
</evidence>